<name>A0A1G7LIR9_9BACT</name>
<dbReference type="CDD" id="cd06261">
    <property type="entry name" value="TM_PBP2"/>
    <property type="match status" value="1"/>
</dbReference>
<dbReference type="GO" id="GO:0015226">
    <property type="term" value="F:carnitine transmembrane transporter activity"/>
    <property type="evidence" value="ECO:0007669"/>
    <property type="project" value="TreeGrafter"/>
</dbReference>
<dbReference type="GO" id="GO:0005275">
    <property type="term" value="F:amine transmembrane transporter activity"/>
    <property type="evidence" value="ECO:0007669"/>
    <property type="project" value="TreeGrafter"/>
</dbReference>
<dbReference type="STRING" id="571438.SAMN05192586_10675"/>
<dbReference type="Gene3D" id="1.10.3720.10">
    <property type="entry name" value="MetI-like"/>
    <property type="match status" value="1"/>
</dbReference>
<organism evidence="9 10">
    <name type="scientific">Desulfovibrio legallii</name>
    <dbReference type="NCBI Taxonomy" id="571438"/>
    <lineage>
        <taxon>Bacteria</taxon>
        <taxon>Pseudomonadati</taxon>
        <taxon>Thermodesulfobacteriota</taxon>
        <taxon>Desulfovibrionia</taxon>
        <taxon>Desulfovibrionales</taxon>
        <taxon>Desulfovibrionaceae</taxon>
        <taxon>Desulfovibrio</taxon>
    </lineage>
</organism>
<keyword evidence="10" id="KW-1185">Reference proteome</keyword>
<dbReference type="Proteomes" id="UP000199355">
    <property type="component" value="Unassembled WGS sequence"/>
</dbReference>
<dbReference type="AlphaFoldDB" id="A0A1G7LIR9"/>
<dbReference type="GO" id="GO:0015871">
    <property type="term" value="P:choline transport"/>
    <property type="evidence" value="ECO:0007669"/>
    <property type="project" value="TreeGrafter"/>
</dbReference>
<dbReference type="Pfam" id="PF00528">
    <property type="entry name" value="BPD_transp_1"/>
    <property type="match status" value="1"/>
</dbReference>
<proteinExistence type="inferred from homology"/>
<feature type="transmembrane region" description="Helical" evidence="7">
    <location>
        <begin position="203"/>
        <end position="229"/>
    </location>
</feature>
<dbReference type="PROSITE" id="PS50928">
    <property type="entry name" value="ABC_TM1"/>
    <property type="match status" value="1"/>
</dbReference>
<keyword evidence="6 7" id="KW-0472">Membrane</keyword>
<feature type="transmembrane region" description="Helical" evidence="7">
    <location>
        <begin position="136"/>
        <end position="161"/>
    </location>
</feature>
<keyword evidence="5 7" id="KW-1133">Transmembrane helix</keyword>
<keyword evidence="2 7" id="KW-0813">Transport</keyword>
<accession>A0A1G7LIR9</accession>
<comment type="similarity">
    <text evidence="7">Belongs to the binding-protein-dependent transport system permease family.</text>
</comment>
<evidence type="ECO:0000259" key="8">
    <source>
        <dbReference type="PROSITE" id="PS50928"/>
    </source>
</evidence>
<gene>
    <name evidence="9" type="ORF">SAMN05192586_10675</name>
</gene>
<feature type="domain" description="ABC transmembrane type-1" evidence="8">
    <location>
        <begin position="89"/>
        <end position="268"/>
    </location>
</feature>
<evidence type="ECO:0000256" key="4">
    <source>
        <dbReference type="ARBA" id="ARBA00022692"/>
    </source>
</evidence>
<reference evidence="10" key="1">
    <citation type="submission" date="2016-10" db="EMBL/GenBank/DDBJ databases">
        <authorList>
            <person name="Varghese N."/>
            <person name="Submissions S."/>
        </authorList>
    </citation>
    <scope>NUCLEOTIDE SEQUENCE [LARGE SCALE GENOMIC DNA]</scope>
    <source>
        <strain evidence="10">KHC7</strain>
    </source>
</reference>
<feature type="transmembrane region" description="Helical" evidence="7">
    <location>
        <begin position="69"/>
        <end position="87"/>
    </location>
</feature>
<evidence type="ECO:0000256" key="7">
    <source>
        <dbReference type="RuleBase" id="RU363032"/>
    </source>
</evidence>
<dbReference type="PANTHER" id="PTHR47737:SF1">
    <property type="entry name" value="GLYCINE BETAINE_PROLINE BETAINE TRANSPORT SYSTEM PERMEASE PROTEIN PROW"/>
    <property type="match status" value="1"/>
</dbReference>
<evidence type="ECO:0000256" key="5">
    <source>
        <dbReference type="ARBA" id="ARBA00022989"/>
    </source>
</evidence>
<feature type="transmembrane region" description="Helical" evidence="7">
    <location>
        <begin position="94"/>
        <end position="116"/>
    </location>
</feature>
<dbReference type="GO" id="GO:0031460">
    <property type="term" value="P:glycine betaine transport"/>
    <property type="evidence" value="ECO:0007669"/>
    <property type="project" value="TreeGrafter"/>
</dbReference>
<keyword evidence="4 7" id="KW-0812">Transmembrane</keyword>
<evidence type="ECO:0000256" key="6">
    <source>
        <dbReference type="ARBA" id="ARBA00023136"/>
    </source>
</evidence>
<dbReference type="SUPFAM" id="SSF161098">
    <property type="entry name" value="MetI-like"/>
    <property type="match status" value="1"/>
</dbReference>
<dbReference type="EMBL" id="FNBX01000006">
    <property type="protein sequence ID" value="SDF48829.1"/>
    <property type="molecule type" value="Genomic_DNA"/>
</dbReference>
<sequence length="280" mass="30004">MLPRIPLAETIDSLVEELVVLFSGFTRAGSAVMLSLLDGFEHALLLPPPWLFILLLATLGWWVTRRPGLPVFVLLGFGLLWNLGLWAPAISTLALVLAATLLSVLLGVPCGILTAMSPWVRRVIMPVLDVMQTMPAFVYLIPAIPFFGIGKVSAVVATVIFSVPPAIRLTCLGIQQVPHDLVECAEAFGATRLQRLCKLELPLAMPTIVAGVNQTIMLALSMAVIAAMIGARGLGGEVWKAIQRLQVGSGFEAGLGIVIVAITLDRLFRALARKSAGRTR</sequence>
<evidence type="ECO:0000256" key="1">
    <source>
        <dbReference type="ARBA" id="ARBA00004651"/>
    </source>
</evidence>
<comment type="subcellular location">
    <subcellularLocation>
        <location evidence="1 7">Cell membrane</location>
        <topology evidence="1 7">Multi-pass membrane protein</topology>
    </subcellularLocation>
</comment>
<dbReference type="OrthoDB" id="9815258at2"/>
<evidence type="ECO:0000313" key="9">
    <source>
        <dbReference type="EMBL" id="SDF48829.1"/>
    </source>
</evidence>
<dbReference type="GO" id="GO:0043190">
    <property type="term" value="C:ATP-binding cassette (ABC) transporter complex"/>
    <property type="evidence" value="ECO:0007669"/>
    <property type="project" value="TreeGrafter"/>
</dbReference>
<evidence type="ECO:0000256" key="2">
    <source>
        <dbReference type="ARBA" id="ARBA00022448"/>
    </source>
</evidence>
<feature type="transmembrane region" description="Helical" evidence="7">
    <location>
        <begin position="44"/>
        <end position="63"/>
    </location>
</feature>
<keyword evidence="3" id="KW-1003">Cell membrane</keyword>
<evidence type="ECO:0000313" key="10">
    <source>
        <dbReference type="Proteomes" id="UP000199355"/>
    </source>
</evidence>
<dbReference type="RefSeq" id="WP_092153320.1">
    <property type="nucleotide sequence ID" value="NZ_FNBX01000006.1"/>
</dbReference>
<dbReference type="FunFam" id="1.10.3720.10:FF:000001">
    <property type="entry name" value="Glycine betaine ABC transporter, permease"/>
    <property type="match status" value="1"/>
</dbReference>
<dbReference type="InterPro" id="IPR000515">
    <property type="entry name" value="MetI-like"/>
</dbReference>
<evidence type="ECO:0000256" key="3">
    <source>
        <dbReference type="ARBA" id="ARBA00022475"/>
    </source>
</evidence>
<protein>
    <submittedName>
        <fullName evidence="9">Glycine betaine/proline transport system permease protein</fullName>
    </submittedName>
</protein>
<dbReference type="PANTHER" id="PTHR47737">
    <property type="entry name" value="GLYCINE BETAINE/PROLINE BETAINE TRANSPORT SYSTEM PERMEASE PROTEIN PROW"/>
    <property type="match status" value="1"/>
</dbReference>
<dbReference type="InterPro" id="IPR035906">
    <property type="entry name" value="MetI-like_sf"/>
</dbReference>